<evidence type="ECO:0000313" key="3">
    <source>
        <dbReference type="Proteomes" id="UP001432216"/>
    </source>
</evidence>
<feature type="region of interest" description="Disordered" evidence="1">
    <location>
        <begin position="401"/>
        <end position="445"/>
    </location>
</feature>
<feature type="compositionally biased region" description="Gly residues" evidence="1">
    <location>
        <begin position="466"/>
        <end position="479"/>
    </location>
</feature>
<sequence length="485" mass="52670">MPKSNLRKQQSSLQPVKSKVRTSKSDVRENQYADILKRLQDHDQELYGLEFSERKGKTRVKGMRSQGSGGRRTVEEIGFERPLKRARVVIERRREGERVENEVENEVENGVEMGTGDDQLSGSEPGFGSRSSDKEDDGEDDEESLKAARLAALEAHSRALLGLPSTPTESVGMDDESEGEDDEDDKNEEEEEGFGEEYISDDGWGAEDGFVSDSEDEFTNGQLKASSSSSTSRVPEVVFDPSTASGSSSMPVSKAERRAFLTGTSVKMMGITSQSGYLPGRPRSRPSASSDVDPEGDLEDRTNASLDKTLHSMLLTTLLPSHAASTASRPVDKRNAMSARLLELAQYELPGEGSKVVKDKHLSKHPAAVRTGLLHKREKREKAQRQEAIDSGNYVRGIGGLGEGLKRGGNHKGEQRAAVGMETGKKKGMEGRKKGDADRSRGLGMGVGRFEGGVLKLSERDIAGVNGAGSRGGRKGTSGKGKRRW</sequence>
<feature type="compositionally biased region" description="Basic and acidic residues" evidence="1">
    <location>
        <begin position="92"/>
        <end position="101"/>
    </location>
</feature>
<protein>
    <recommendedName>
        <fullName evidence="4">Protein FAF1</fullName>
    </recommendedName>
</protein>
<reference evidence="2 3" key="1">
    <citation type="submission" date="2024-01" db="EMBL/GenBank/DDBJ databases">
        <title>Comparative genomics of Cryptococcus and Kwoniella reveals pathogenesis evolution and contrasting modes of karyotype evolution via chromosome fusion or intercentromeric recombination.</title>
        <authorList>
            <person name="Coelho M.A."/>
            <person name="David-Palma M."/>
            <person name="Shea T."/>
            <person name="Bowers K."/>
            <person name="McGinley-Smith S."/>
            <person name="Mohammad A.W."/>
            <person name="Gnirke A."/>
            <person name="Yurkov A.M."/>
            <person name="Nowrousian M."/>
            <person name="Sun S."/>
            <person name="Cuomo C.A."/>
            <person name="Heitman J."/>
        </authorList>
    </citation>
    <scope>NUCLEOTIDE SEQUENCE [LARGE SCALE GENOMIC DNA]</scope>
    <source>
        <strain evidence="2 3">7685027</strain>
    </source>
</reference>
<feature type="compositionally biased region" description="Acidic residues" evidence="1">
    <location>
        <begin position="172"/>
        <end position="200"/>
    </location>
</feature>
<name>A0ABZ2AP83_9TREE</name>
<feature type="region of interest" description="Disordered" evidence="1">
    <location>
        <begin position="54"/>
        <end position="76"/>
    </location>
</feature>
<dbReference type="Proteomes" id="UP001432216">
    <property type="component" value="Chromosome 3"/>
</dbReference>
<evidence type="ECO:0000256" key="1">
    <source>
        <dbReference type="SAM" id="MobiDB-lite"/>
    </source>
</evidence>
<proteinExistence type="predicted"/>
<feature type="region of interest" description="Disordered" evidence="1">
    <location>
        <begin position="461"/>
        <end position="485"/>
    </location>
</feature>
<dbReference type="EMBL" id="CP143808">
    <property type="protein sequence ID" value="WVO20289.1"/>
    <property type="molecule type" value="Genomic_DNA"/>
</dbReference>
<dbReference type="InterPro" id="IPR053030">
    <property type="entry name" value="Ribosomal_biogenesis_FAF1-like"/>
</dbReference>
<dbReference type="PANTHER" id="PTHR28096">
    <property type="entry name" value="PROTEIN FAF1"/>
    <property type="match status" value="1"/>
</dbReference>
<feature type="region of interest" description="Disordered" evidence="1">
    <location>
        <begin position="1"/>
        <end position="27"/>
    </location>
</feature>
<organism evidence="2 3">
    <name type="scientific">Cryptococcus decagattii</name>
    <dbReference type="NCBI Taxonomy" id="1859122"/>
    <lineage>
        <taxon>Eukaryota</taxon>
        <taxon>Fungi</taxon>
        <taxon>Dikarya</taxon>
        <taxon>Basidiomycota</taxon>
        <taxon>Agaricomycotina</taxon>
        <taxon>Tremellomycetes</taxon>
        <taxon>Tremellales</taxon>
        <taxon>Cryptococcaceae</taxon>
        <taxon>Cryptococcus</taxon>
        <taxon>Cryptococcus gattii species complex</taxon>
    </lineage>
</organism>
<evidence type="ECO:0000313" key="2">
    <source>
        <dbReference type="EMBL" id="WVO20289.1"/>
    </source>
</evidence>
<feature type="compositionally biased region" description="Basic and acidic residues" evidence="1">
    <location>
        <begin position="423"/>
        <end position="441"/>
    </location>
</feature>
<accession>A0ABZ2AP83</accession>
<dbReference type="PANTHER" id="PTHR28096:SF1">
    <property type="entry name" value="PROTEIN FAF1"/>
    <property type="match status" value="1"/>
</dbReference>
<gene>
    <name evidence="2" type="ORF">IAS62_001582</name>
</gene>
<feature type="compositionally biased region" description="Low complexity" evidence="1">
    <location>
        <begin position="279"/>
        <end position="290"/>
    </location>
</feature>
<keyword evidence="3" id="KW-1185">Reference proteome</keyword>
<feature type="compositionally biased region" description="Polar residues" evidence="1">
    <location>
        <begin position="242"/>
        <end position="251"/>
    </location>
</feature>
<dbReference type="GeneID" id="89988357"/>
<dbReference type="RefSeq" id="XP_064719529.1">
    <property type="nucleotide sequence ID" value="XM_064863457.1"/>
</dbReference>
<feature type="region of interest" description="Disordered" evidence="1">
    <location>
        <begin position="92"/>
        <end position="255"/>
    </location>
</feature>
<evidence type="ECO:0008006" key="4">
    <source>
        <dbReference type="Google" id="ProtNLM"/>
    </source>
</evidence>
<feature type="region of interest" description="Disordered" evidence="1">
    <location>
        <begin position="271"/>
        <end position="301"/>
    </location>
</feature>
<feature type="compositionally biased region" description="Acidic residues" evidence="1">
    <location>
        <begin position="134"/>
        <end position="143"/>
    </location>
</feature>